<reference evidence="7 8" key="1">
    <citation type="submission" date="2020-08" db="EMBL/GenBank/DDBJ databases">
        <title>Genomic Encyclopedia of Type Strains, Phase III (KMG-III): the genomes of soil and plant-associated and newly described type strains.</title>
        <authorList>
            <person name="Whitman W."/>
        </authorList>
    </citation>
    <scope>NUCLEOTIDE SEQUENCE [LARGE SCALE GENOMIC DNA]</scope>
    <source>
        <strain evidence="7 8">CECT 8234</strain>
    </source>
</reference>
<keyword evidence="7" id="KW-0131">Cell cycle</keyword>
<dbReference type="EMBL" id="JACHXW010000001">
    <property type="protein sequence ID" value="MBB3150244.1"/>
    <property type="molecule type" value="Genomic_DNA"/>
</dbReference>
<dbReference type="PANTHER" id="PTHR30627:SF24">
    <property type="entry name" value="PENICILLIN-BINDING PROTEIN 4B"/>
    <property type="match status" value="1"/>
</dbReference>
<evidence type="ECO:0000256" key="2">
    <source>
        <dbReference type="ARBA" id="ARBA00007171"/>
    </source>
</evidence>
<comment type="caution">
    <text evidence="7">The sequence shown here is derived from an EMBL/GenBank/DDBJ whole genome shotgun (WGS) entry which is preliminary data.</text>
</comment>
<keyword evidence="3" id="KW-0472">Membrane</keyword>
<evidence type="ECO:0000256" key="3">
    <source>
        <dbReference type="ARBA" id="ARBA00023136"/>
    </source>
</evidence>
<feature type="domain" description="Penicillin-binding protein transpeptidase" evidence="5">
    <location>
        <begin position="281"/>
        <end position="411"/>
    </location>
</feature>
<dbReference type="Proteomes" id="UP000518605">
    <property type="component" value="Unassembled WGS sequence"/>
</dbReference>
<keyword evidence="8" id="KW-1185">Reference proteome</keyword>
<dbReference type="Gene3D" id="3.40.710.10">
    <property type="entry name" value="DD-peptidase/beta-lactamase superfamily"/>
    <property type="match status" value="1"/>
</dbReference>
<dbReference type="InterPro" id="IPR012338">
    <property type="entry name" value="Beta-lactam/transpept-like"/>
</dbReference>
<evidence type="ECO:0000256" key="4">
    <source>
        <dbReference type="SAM" id="MobiDB-lite"/>
    </source>
</evidence>
<evidence type="ECO:0000259" key="6">
    <source>
        <dbReference type="Pfam" id="PF03717"/>
    </source>
</evidence>
<dbReference type="Pfam" id="PF00905">
    <property type="entry name" value="Transpeptidase"/>
    <property type="match status" value="2"/>
</dbReference>
<evidence type="ECO:0000313" key="7">
    <source>
        <dbReference type="EMBL" id="MBB3150244.1"/>
    </source>
</evidence>
<feature type="domain" description="Penicillin-binding protein transpeptidase" evidence="5">
    <location>
        <begin position="484"/>
        <end position="665"/>
    </location>
</feature>
<dbReference type="AlphaFoldDB" id="A0A7W5C554"/>
<accession>A0A7W5C554</accession>
<dbReference type="InterPro" id="IPR036138">
    <property type="entry name" value="PBP_dimer_sf"/>
</dbReference>
<name>A0A7W5C554_9BACL</name>
<protein>
    <submittedName>
        <fullName evidence="7">Cell division protein FtsI/penicillin-binding protein 2</fullName>
    </submittedName>
</protein>
<dbReference type="SUPFAM" id="SSF56601">
    <property type="entry name" value="beta-lactamase/transpeptidase-like"/>
    <property type="match status" value="1"/>
</dbReference>
<dbReference type="GO" id="GO:0071972">
    <property type="term" value="F:peptidoglycan L,D-transpeptidase activity"/>
    <property type="evidence" value="ECO:0007669"/>
    <property type="project" value="TreeGrafter"/>
</dbReference>
<dbReference type="InterPro" id="IPR005311">
    <property type="entry name" value="PBP_dimer"/>
</dbReference>
<dbReference type="GO" id="GO:0008658">
    <property type="term" value="F:penicillin binding"/>
    <property type="evidence" value="ECO:0007669"/>
    <property type="project" value="InterPro"/>
</dbReference>
<proteinExistence type="inferred from homology"/>
<gene>
    <name evidence="7" type="ORF">FHS16_000276</name>
</gene>
<evidence type="ECO:0000313" key="8">
    <source>
        <dbReference type="Proteomes" id="UP000518605"/>
    </source>
</evidence>
<comment type="subcellular location">
    <subcellularLocation>
        <location evidence="1">Membrane</location>
    </subcellularLocation>
</comment>
<dbReference type="SUPFAM" id="SSF56519">
    <property type="entry name" value="Penicillin binding protein dimerisation domain"/>
    <property type="match status" value="1"/>
</dbReference>
<dbReference type="PANTHER" id="PTHR30627">
    <property type="entry name" value="PEPTIDOGLYCAN D,D-TRANSPEPTIDASE"/>
    <property type="match status" value="1"/>
</dbReference>
<dbReference type="InterPro" id="IPR050515">
    <property type="entry name" value="Beta-lactam/transpept"/>
</dbReference>
<organism evidence="7 8">
    <name type="scientific">Paenibacillus endophyticus</name>
    <dbReference type="NCBI Taxonomy" id="1294268"/>
    <lineage>
        <taxon>Bacteria</taxon>
        <taxon>Bacillati</taxon>
        <taxon>Bacillota</taxon>
        <taxon>Bacilli</taxon>
        <taxon>Bacillales</taxon>
        <taxon>Paenibacillaceae</taxon>
        <taxon>Paenibacillus</taxon>
    </lineage>
</organism>
<dbReference type="InterPro" id="IPR001460">
    <property type="entry name" value="PCN-bd_Tpept"/>
</dbReference>
<evidence type="ECO:0000259" key="5">
    <source>
        <dbReference type="Pfam" id="PF00905"/>
    </source>
</evidence>
<evidence type="ECO:0000256" key="1">
    <source>
        <dbReference type="ARBA" id="ARBA00004370"/>
    </source>
</evidence>
<comment type="similarity">
    <text evidence="2">Belongs to the transpeptidase family.</text>
</comment>
<dbReference type="GO" id="GO:0005886">
    <property type="term" value="C:plasma membrane"/>
    <property type="evidence" value="ECO:0007669"/>
    <property type="project" value="TreeGrafter"/>
</dbReference>
<feature type="domain" description="Penicillin-binding protein dimerisation" evidence="6">
    <location>
        <begin position="67"/>
        <end position="222"/>
    </location>
</feature>
<dbReference type="Pfam" id="PF03717">
    <property type="entry name" value="PBP_dimer"/>
    <property type="match status" value="1"/>
</dbReference>
<feature type="region of interest" description="Disordered" evidence="4">
    <location>
        <begin position="446"/>
        <end position="502"/>
    </location>
</feature>
<keyword evidence="7" id="KW-0132">Cell division</keyword>
<dbReference type="RefSeq" id="WP_183557827.1">
    <property type="nucleotide sequence ID" value="NZ_CBCSLB010000001.1"/>
</dbReference>
<sequence length="676" mass="73558">MRNRRLKRISLAAMAISLIMLVYIGRLAWLQLMPGSAPAAALSNKSSRGGWQRLSVQQRQRNLVLDSGRGDFYDRNGAPLTGETYSSLALFPVRNDIRGNEADLIALSRILDITKEQLMNMWDEVREPVFWKKAGEQQPLRLSQAEVSKIKQLSLNGIRVLPYRNRYLSSFQPKHLIGFTSEHPEWLLAQQAADLEEGKRKLADQVGGSGLEKSLDKLLHGIGPTSVSYFMDGRNAPLHGLDVRITQPNNRYYPLKAMTTIDLRLQNEIEEYVDAHGLKEGAVVVLDTRNADIVAMVSRPQLKPGRFATADGTEWENHAVKAFAPGSVFKLVTEAAALEAGVANQHESFYCSGEYGKYGLSCWKDGGHGHVTLQEGLAQSCNIVFATIAERLTPAQLKRTADALGIGQQAGWHRKQAFGPFSEPLRLLEEEESGQLFAAAKRLSAGGGEERGSGVLSEWNGEQGSGELSEWNEEQGSGGLRAGNGEKNSGKQTSSASDAASEQAAMLAAVDGGTLAQSGLGQRDVRMSPLQAANLIVTLLNDGRVMEPRLLTEIRYANGQRMVKLPAQRAQAARGRIKPATAHALLRGMAAVVDHGTGRSIRQGLWAVAGKSGTAETTRAGIDRNHQWFAGYGPVKKPRYAIAVLVENQPPGSSNQATRLFRGVMDIAARLASTVE</sequence>
<dbReference type="GO" id="GO:0051301">
    <property type="term" value="P:cell division"/>
    <property type="evidence" value="ECO:0007669"/>
    <property type="project" value="UniProtKB-KW"/>
</dbReference>
<dbReference type="Gene3D" id="3.90.1310.10">
    <property type="entry name" value="Penicillin-binding protein 2a (Domain 2)"/>
    <property type="match status" value="1"/>
</dbReference>
<dbReference type="GO" id="GO:0071555">
    <property type="term" value="P:cell wall organization"/>
    <property type="evidence" value="ECO:0007669"/>
    <property type="project" value="TreeGrafter"/>
</dbReference>